<dbReference type="Proteomes" id="UP001161391">
    <property type="component" value="Unassembled WGS sequence"/>
</dbReference>
<dbReference type="SUPFAM" id="SSF48179">
    <property type="entry name" value="6-phosphogluconate dehydrogenase C-terminal domain-like"/>
    <property type="match status" value="1"/>
</dbReference>
<dbReference type="PIRSF" id="PIRSF500136">
    <property type="entry name" value="UDP_ManNAc_DH"/>
    <property type="match status" value="1"/>
</dbReference>
<evidence type="ECO:0000259" key="5">
    <source>
        <dbReference type="SMART" id="SM00984"/>
    </source>
</evidence>
<dbReference type="PANTHER" id="PTHR43491">
    <property type="entry name" value="UDP-N-ACETYL-D-MANNOSAMINE DEHYDROGENASE"/>
    <property type="match status" value="1"/>
</dbReference>
<sequence>MSKTKATDSVGNREHEETPSENGPQAAASGQALRDTLDRMQKGDLSVAILGLGYVGIPLAEAYVRSGVRVLGVDVNQSRVDMLNNGTSGMRHIDDERIQRMVDSGKFRATTDASALSDYDALIIAVPTPLDRYHHPDLSYVVATCDTIKTVLRPGQLVVLESTTYPGTTQEIMRPILEESGLKVGDDFALAYSPEREDPGNIDFETSTIPKLVGADSALERDLAKAVYEKVVTTVMVPNTRTAEAAKLTENIFRWVNIGLVNELKLVYDKMGIDVWDVIKAADSKPFGFMAFYPGPGVGGHCIRIDPYYLTWKAREHGVSTRFIELAGEVNIAMPNHVVSRLMEELNLRHGKALSGARILLCGVAYKKNIDDVRESPSLEILSLLERHGAKVDIYDPYVPIVPRTHDYPEFEGRKSIEWNSEILGEFDAALIATDHKFVDYAMLVNEVPLVVDTRNVTKDLPEELLKKVSKA</sequence>
<dbReference type="Pfam" id="PF03721">
    <property type="entry name" value="UDPG_MGDP_dh_N"/>
    <property type="match status" value="1"/>
</dbReference>
<dbReference type="InterPro" id="IPR036291">
    <property type="entry name" value="NAD(P)-bd_dom_sf"/>
</dbReference>
<feature type="region of interest" description="Disordered" evidence="4">
    <location>
        <begin position="1"/>
        <end position="32"/>
    </location>
</feature>
<keyword evidence="2" id="KW-0520">NAD</keyword>
<dbReference type="InterPro" id="IPR017476">
    <property type="entry name" value="UDP-Glc/GDP-Man"/>
</dbReference>
<dbReference type="InterPro" id="IPR036220">
    <property type="entry name" value="UDP-Glc/GDP-Man_DH_C_sf"/>
</dbReference>
<dbReference type="InterPro" id="IPR014026">
    <property type="entry name" value="UDP-Glc/GDP-Man_DH_dimer"/>
</dbReference>
<comment type="similarity">
    <text evidence="3">Belongs to the UDP-glucose/GDP-mannose dehydrogenase family.</text>
</comment>
<dbReference type="EMBL" id="BSNK01000002">
    <property type="protein sequence ID" value="GLQ24732.1"/>
    <property type="molecule type" value="Genomic_DNA"/>
</dbReference>
<proteinExistence type="inferred from homology"/>
<keyword evidence="1" id="KW-0560">Oxidoreductase</keyword>
<dbReference type="Gene3D" id="3.40.50.720">
    <property type="entry name" value="NAD(P)-binding Rossmann-like Domain"/>
    <property type="match status" value="2"/>
</dbReference>
<dbReference type="SUPFAM" id="SSF52413">
    <property type="entry name" value="UDP-glucose/GDP-mannose dehydrogenase C-terminal domain"/>
    <property type="match status" value="1"/>
</dbReference>
<evidence type="ECO:0000256" key="3">
    <source>
        <dbReference type="PIRNR" id="PIRNR000124"/>
    </source>
</evidence>
<name>A0ABQ5VCC3_9PROT</name>
<evidence type="ECO:0000313" key="6">
    <source>
        <dbReference type="EMBL" id="GLQ24732.1"/>
    </source>
</evidence>
<organism evidence="6 7">
    <name type="scientific">Algimonas ampicilliniresistens</name>
    <dbReference type="NCBI Taxonomy" id="1298735"/>
    <lineage>
        <taxon>Bacteria</taxon>
        <taxon>Pseudomonadati</taxon>
        <taxon>Pseudomonadota</taxon>
        <taxon>Alphaproteobacteria</taxon>
        <taxon>Maricaulales</taxon>
        <taxon>Robiginitomaculaceae</taxon>
        <taxon>Algimonas</taxon>
    </lineage>
</organism>
<evidence type="ECO:0000256" key="2">
    <source>
        <dbReference type="ARBA" id="ARBA00023027"/>
    </source>
</evidence>
<dbReference type="PIRSF" id="PIRSF000124">
    <property type="entry name" value="UDPglc_GDPman_dh"/>
    <property type="match status" value="1"/>
</dbReference>
<dbReference type="PANTHER" id="PTHR43491:SF1">
    <property type="entry name" value="UDP-N-ACETYL-D-MANNOSAMINE DEHYDROGENASE"/>
    <property type="match status" value="1"/>
</dbReference>
<dbReference type="Pfam" id="PF00984">
    <property type="entry name" value="UDPG_MGDP_dh"/>
    <property type="match status" value="1"/>
</dbReference>
<accession>A0ABQ5VCC3</accession>
<reference evidence="6" key="2">
    <citation type="submission" date="2023-01" db="EMBL/GenBank/DDBJ databases">
        <title>Draft genome sequence of Algimonas ampicilliniresistens strain NBRC 108219.</title>
        <authorList>
            <person name="Sun Q."/>
            <person name="Mori K."/>
        </authorList>
    </citation>
    <scope>NUCLEOTIDE SEQUENCE</scope>
    <source>
        <strain evidence="6">NBRC 108219</strain>
    </source>
</reference>
<dbReference type="NCBIfam" id="TIGR03026">
    <property type="entry name" value="NDP-sugDHase"/>
    <property type="match status" value="1"/>
</dbReference>
<keyword evidence="7" id="KW-1185">Reference proteome</keyword>
<evidence type="ECO:0000313" key="7">
    <source>
        <dbReference type="Proteomes" id="UP001161391"/>
    </source>
</evidence>
<comment type="caution">
    <text evidence="6">The sequence shown here is derived from an EMBL/GenBank/DDBJ whole genome shotgun (WGS) entry which is preliminary data.</text>
</comment>
<feature type="domain" description="UDP-glucose/GDP-mannose dehydrogenase C-terminal" evidence="5">
    <location>
        <begin position="360"/>
        <end position="460"/>
    </location>
</feature>
<gene>
    <name evidence="6" type="ORF">GCM10007853_26060</name>
</gene>
<evidence type="ECO:0000256" key="4">
    <source>
        <dbReference type="SAM" id="MobiDB-lite"/>
    </source>
</evidence>
<reference evidence="6" key="1">
    <citation type="journal article" date="2014" name="Int. J. Syst. Evol. Microbiol.">
        <title>Complete genome of a new Firmicutes species belonging to the dominant human colonic microbiota ('Ruminococcus bicirculans') reveals two chromosomes and a selective capacity to utilize plant glucans.</title>
        <authorList>
            <consortium name="NISC Comparative Sequencing Program"/>
            <person name="Wegmann U."/>
            <person name="Louis P."/>
            <person name="Goesmann A."/>
            <person name="Henrissat B."/>
            <person name="Duncan S.H."/>
            <person name="Flint H.J."/>
        </authorList>
    </citation>
    <scope>NUCLEOTIDE SEQUENCE</scope>
    <source>
        <strain evidence="6">NBRC 108219</strain>
    </source>
</reference>
<protein>
    <submittedName>
        <fullName evidence="6">UDP-N-acetyl-D-glucosamine dehydrogenase</fullName>
    </submittedName>
</protein>
<dbReference type="SUPFAM" id="SSF51735">
    <property type="entry name" value="NAD(P)-binding Rossmann-fold domains"/>
    <property type="match status" value="1"/>
</dbReference>
<dbReference type="InterPro" id="IPR001732">
    <property type="entry name" value="UDP-Glc/GDP-Man_DH_N"/>
</dbReference>
<feature type="compositionally biased region" description="Polar residues" evidence="4">
    <location>
        <begin position="1"/>
        <end position="10"/>
    </location>
</feature>
<dbReference type="InterPro" id="IPR028359">
    <property type="entry name" value="UDP_ManNAc/GlcNAc_DH"/>
</dbReference>
<dbReference type="InterPro" id="IPR008927">
    <property type="entry name" value="6-PGluconate_DH-like_C_sf"/>
</dbReference>
<evidence type="ECO:0000256" key="1">
    <source>
        <dbReference type="ARBA" id="ARBA00023002"/>
    </source>
</evidence>
<dbReference type="InterPro" id="IPR014027">
    <property type="entry name" value="UDP-Glc/GDP-Man_DH_C"/>
</dbReference>
<dbReference type="Pfam" id="PF03720">
    <property type="entry name" value="UDPG_MGDP_dh_C"/>
    <property type="match status" value="1"/>
</dbReference>
<dbReference type="SMART" id="SM00984">
    <property type="entry name" value="UDPG_MGDP_dh_C"/>
    <property type="match status" value="1"/>
</dbReference>